<dbReference type="GO" id="GO:0003677">
    <property type="term" value="F:DNA binding"/>
    <property type="evidence" value="ECO:0007669"/>
    <property type="project" value="UniProtKB-KW"/>
</dbReference>
<name>A0AAW5APY9_9NEIS</name>
<dbReference type="SUPFAM" id="SSF142906">
    <property type="entry name" value="YjbR-like"/>
    <property type="match status" value="1"/>
</dbReference>
<dbReference type="EMBL" id="JAKKDL010000002">
    <property type="protein sequence ID" value="MCF7529090.1"/>
    <property type="molecule type" value="Genomic_DNA"/>
</dbReference>
<dbReference type="AlphaFoldDB" id="A0AAW5APY9"/>
<dbReference type="Proteomes" id="UP001201397">
    <property type="component" value="Unassembled WGS sequence"/>
</dbReference>
<dbReference type="InterPro" id="IPR007351">
    <property type="entry name" value="YjbR"/>
</dbReference>
<dbReference type="InterPro" id="IPR038056">
    <property type="entry name" value="YjbR-like_sf"/>
</dbReference>
<evidence type="ECO:0000313" key="2">
    <source>
        <dbReference type="Proteomes" id="UP001201397"/>
    </source>
</evidence>
<dbReference type="InterPro" id="IPR058532">
    <property type="entry name" value="YjbR/MT2646/Rv2570-like"/>
</dbReference>
<organism evidence="1 2">
    <name type="scientific">Neisseria lisongii</name>
    <dbReference type="NCBI Taxonomy" id="2912188"/>
    <lineage>
        <taxon>Bacteria</taxon>
        <taxon>Pseudomonadati</taxon>
        <taxon>Pseudomonadota</taxon>
        <taxon>Betaproteobacteria</taxon>
        <taxon>Neisseriales</taxon>
        <taxon>Neisseriaceae</taxon>
        <taxon>Neisseria</taxon>
    </lineage>
</organism>
<dbReference type="RefSeq" id="WP_237092392.1">
    <property type="nucleotide sequence ID" value="NZ_JAKKDL010000002.1"/>
</dbReference>
<dbReference type="Gene3D" id="3.90.1150.30">
    <property type="match status" value="1"/>
</dbReference>
<keyword evidence="1" id="KW-0238">DNA-binding</keyword>
<evidence type="ECO:0000313" key="1">
    <source>
        <dbReference type="EMBL" id="MCF7529090.1"/>
    </source>
</evidence>
<dbReference type="PANTHER" id="PTHR35145:SF1">
    <property type="entry name" value="CYTOPLASMIC PROTEIN"/>
    <property type="match status" value="1"/>
</dbReference>
<comment type="caution">
    <text evidence="1">The sequence shown here is derived from an EMBL/GenBank/DDBJ whole genome shotgun (WGS) entry which is preliminary data.</text>
</comment>
<proteinExistence type="predicted"/>
<dbReference type="Pfam" id="PF04237">
    <property type="entry name" value="YjbR"/>
    <property type="match status" value="1"/>
</dbReference>
<dbReference type="PANTHER" id="PTHR35145">
    <property type="entry name" value="CYTOPLASMIC PROTEIN-RELATED"/>
    <property type="match status" value="1"/>
</dbReference>
<sequence>MLTRQMILDYAAERYGVSPDFPWAKHPAYAVLRHRAAHRRWFALLMNIPAAKLGLPNGSDTEIINLKCEPALLGGLRQSSGVYPAYHMNKEHWVSLDLNSDFAAEEVLRLLDLSFDLTR</sequence>
<protein>
    <submittedName>
        <fullName evidence="1">MmcQ/YjbR family DNA-binding protein</fullName>
    </submittedName>
</protein>
<accession>A0AAW5APY9</accession>
<gene>
    <name evidence="1" type="ORF">L4H06_02405</name>
</gene>
<reference evidence="1" key="1">
    <citation type="submission" date="2022-01" db="EMBL/GenBank/DDBJ databases">
        <title>Neisseria sp. ZJ104.</title>
        <authorList>
            <person name="Yang C."/>
        </authorList>
    </citation>
    <scope>NUCLEOTIDE SEQUENCE</scope>
    <source>
        <strain evidence="1">ZJ104</strain>
    </source>
</reference>